<evidence type="ECO:0000259" key="14">
    <source>
        <dbReference type="Pfam" id="PF07715"/>
    </source>
</evidence>
<reference evidence="16" key="1">
    <citation type="journal article" date="2019" name="Int. J. Syst. Evol. Microbiol.">
        <title>The Global Catalogue of Microorganisms (GCM) 10K type strain sequencing project: providing services to taxonomists for standard genome sequencing and annotation.</title>
        <authorList>
            <consortium name="The Broad Institute Genomics Platform"/>
            <consortium name="The Broad Institute Genome Sequencing Center for Infectious Disease"/>
            <person name="Wu L."/>
            <person name="Ma J."/>
        </authorList>
    </citation>
    <scope>NUCLEOTIDE SEQUENCE [LARGE SCALE GENOMIC DNA]</scope>
    <source>
        <strain evidence="16">KCTC 22437</strain>
    </source>
</reference>
<evidence type="ECO:0000256" key="10">
    <source>
        <dbReference type="PROSITE-ProRule" id="PRU01360"/>
    </source>
</evidence>
<protein>
    <submittedName>
        <fullName evidence="15">SusC/RagA family TonB-linked outer membrane protein</fullName>
    </submittedName>
</protein>
<evidence type="ECO:0000256" key="7">
    <source>
        <dbReference type="ARBA" id="ARBA00023136"/>
    </source>
</evidence>
<dbReference type="RefSeq" id="WP_377184569.1">
    <property type="nucleotide sequence ID" value="NZ_JBHUPD010000002.1"/>
</dbReference>
<organism evidence="15 16">
    <name type="scientific">Mucilaginibacter ximonensis</name>
    <dbReference type="NCBI Taxonomy" id="538021"/>
    <lineage>
        <taxon>Bacteria</taxon>
        <taxon>Pseudomonadati</taxon>
        <taxon>Bacteroidota</taxon>
        <taxon>Sphingobacteriia</taxon>
        <taxon>Sphingobacteriales</taxon>
        <taxon>Sphingobacteriaceae</taxon>
        <taxon>Mucilaginibacter</taxon>
    </lineage>
</organism>
<dbReference type="InterPro" id="IPR039426">
    <property type="entry name" value="TonB-dep_rcpt-like"/>
</dbReference>
<keyword evidence="6 11" id="KW-0798">TonB box</keyword>
<keyword evidence="16" id="KW-1185">Reference proteome</keyword>
<evidence type="ECO:0000256" key="5">
    <source>
        <dbReference type="ARBA" id="ARBA00022729"/>
    </source>
</evidence>
<dbReference type="Gene3D" id="2.170.130.10">
    <property type="entry name" value="TonB-dependent receptor, plug domain"/>
    <property type="match status" value="1"/>
</dbReference>
<evidence type="ECO:0000256" key="4">
    <source>
        <dbReference type="ARBA" id="ARBA00022692"/>
    </source>
</evidence>
<evidence type="ECO:0000256" key="8">
    <source>
        <dbReference type="ARBA" id="ARBA00023170"/>
    </source>
</evidence>
<feature type="chain" id="PRO_5045891050" evidence="12">
    <location>
        <begin position="22"/>
        <end position="1077"/>
    </location>
</feature>
<feature type="domain" description="TonB-dependent receptor-like beta-barrel" evidence="13">
    <location>
        <begin position="447"/>
        <end position="796"/>
    </location>
</feature>
<feature type="domain" description="TonB-dependent receptor plug" evidence="14">
    <location>
        <begin position="116"/>
        <end position="222"/>
    </location>
</feature>
<keyword evidence="4 10" id="KW-0812">Transmembrane</keyword>
<dbReference type="EMBL" id="JBHUPD010000002">
    <property type="protein sequence ID" value="MFD2872662.1"/>
    <property type="molecule type" value="Genomic_DNA"/>
</dbReference>
<dbReference type="InterPro" id="IPR012910">
    <property type="entry name" value="Plug_dom"/>
</dbReference>
<dbReference type="NCBIfam" id="TIGR04056">
    <property type="entry name" value="OMP_RagA_SusC"/>
    <property type="match status" value="1"/>
</dbReference>
<dbReference type="PANTHER" id="PTHR30069">
    <property type="entry name" value="TONB-DEPENDENT OUTER MEMBRANE RECEPTOR"/>
    <property type="match status" value="1"/>
</dbReference>
<keyword evidence="8" id="KW-0675">Receptor</keyword>
<dbReference type="Pfam" id="PF07715">
    <property type="entry name" value="Plug"/>
    <property type="match status" value="1"/>
</dbReference>
<dbReference type="NCBIfam" id="TIGR04057">
    <property type="entry name" value="SusC_RagA_signa"/>
    <property type="match status" value="1"/>
</dbReference>
<evidence type="ECO:0000313" key="16">
    <source>
        <dbReference type="Proteomes" id="UP001597557"/>
    </source>
</evidence>
<dbReference type="Gene3D" id="2.60.40.1120">
    <property type="entry name" value="Carboxypeptidase-like, regulatory domain"/>
    <property type="match status" value="1"/>
</dbReference>
<evidence type="ECO:0000313" key="15">
    <source>
        <dbReference type="EMBL" id="MFD2872662.1"/>
    </source>
</evidence>
<proteinExistence type="inferred from homology"/>
<dbReference type="InterPro" id="IPR037066">
    <property type="entry name" value="Plug_dom_sf"/>
</dbReference>
<dbReference type="InterPro" id="IPR036942">
    <property type="entry name" value="Beta-barrel_TonB_sf"/>
</dbReference>
<keyword evidence="2 10" id="KW-0813">Transport</keyword>
<dbReference type="InterPro" id="IPR008969">
    <property type="entry name" value="CarboxyPept-like_regulatory"/>
</dbReference>
<dbReference type="InterPro" id="IPR023997">
    <property type="entry name" value="TonB-dep_OMP_SusC/RagA_CS"/>
</dbReference>
<keyword evidence="9 10" id="KW-0998">Cell outer membrane</keyword>
<sequence length="1077" mass="117135">MKKLLLVSLCFLVLCVTQVFAQNRTITGTVSGQEDGQPIPGVTVKIKGTNVGVPTDVNGKYSINAPAGSTLVFSFVSYLSQEVAVGDRSVINVSLAQDNKQLNEVLVIGYGQTTKQAYVGSAQSVSGEELEKKRVDNVTQALAGEVAGVRVVNTSGQPGTVATVRVRGFGSINGNRDPLYVLDGVPFNGDLNSINPDDVESTTVLKDATATAIYGSRGSAGVILITTKSGKNKKPYVEANVNFGTNKNLIPRYNVITSPEQYVGLAWEGLYNQARAQGAADPVATANANLFDVDAGGFDASYNIWNLAGNVLVDPATRMVKSSAVRKYTPEKWADYAFQSAARTEANVSLGGGTDKGGYFMSLGYEDSKGYSIASDFQRLTGRLNLNSQIKPWLEAKMTSNFAHSKQNVGGQTSDSGSIFWFVDNMPPIYGLFLRDANGNKVTDPIFGGYQYDYGENNRGFAGLTNSIADTKYNTNRNDKNEFSGSAALNATIIPGLTFENNFGFQYYDQLNTQRTNKYYGSAASQHGSIFLDRDIVTNWDLTDLVRYRKSFGDHNFEAFAAHEATRWAHNNQQDYKYNLVLNDSESLNNAVVSTPASSYTEANALESYFGQIDYNYKEKYFLLGTIRRDGSSKFVNQKWGTFGSVGAGWLISSEDFMKDQTIFRSLKLKASYGIIGDIGGVGNYAGYTTSTIANSNDNISLSAPTPGNPNLTWESSKSFNAGVEFEVGNYLSGTVEYYIKNARNQIFNVRTPISDGYATLTKNAGGLRNSGLEFDLTGHILRTKDYHVDLNVNGEILKNKITKMPIDPSTGKQQTISPQGNYGWSVGHSIYDYYIRKATGVNPADGKQTWDAYYVDLNGDGQAKSGAIETGAGEYVTNLTAYLAAHPENASKIKETTTETFTNAALQYTGQSAIPSVRGGINLTAGYKGFDVSVQFIYSLGGYGYDSAYQSLMANGTTGNNNWSTDILKRWQNPGDKTDVPRLSNNYDVNSTSTSTRWLIKANYLQLNNVRLSYTFGKGMTSKWGVSNLGIFVSGDNLWLASARKGYNPNIADNGVTSQYNYAPLSTLSAGLNVKF</sequence>
<evidence type="ECO:0000256" key="11">
    <source>
        <dbReference type="RuleBase" id="RU003357"/>
    </source>
</evidence>
<dbReference type="InterPro" id="IPR000531">
    <property type="entry name" value="Beta-barrel_TonB"/>
</dbReference>
<comment type="subcellular location">
    <subcellularLocation>
        <location evidence="1 10">Cell outer membrane</location>
        <topology evidence="1 10">Multi-pass membrane protein</topology>
    </subcellularLocation>
</comment>
<evidence type="ECO:0000256" key="1">
    <source>
        <dbReference type="ARBA" id="ARBA00004571"/>
    </source>
</evidence>
<comment type="caution">
    <text evidence="15">The sequence shown here is derived from an EMBL/GenBank/DDBJ whole genome shotgun (WGS) entry which is preliminary data.</text>
</comment>
<evidence type="ECO:0000259" key="13">
    <source>
        <dbReference type="Pfam" id="PF00593"/>
    </source>
</evidence>
<evidence type="ECO:0000256" key="6">
    <source>
        <dbReference type="ARBA" id="ARBA00023077"/>
    </source>
</evidence>
<feature type="signal peptide" evidence="12">
    <location>
        <begin position="1"/>
        <end position="21"/>
    </location>
</feature>
<dbReference type="Pfam" id="PF00593">
    <property type="entry name" value="TonB_dep_Rec_b-barrel"/>
    <property type="match status" value="1"/>
</dbReference>
<dbReference type="InterPro" id="IPR023996">
    <property type="entry name" value="TonB-dep_OMP_SusC/RagA"/>
</dbReference>
<accession>A0ABW5YBM7</accession>
<dbReference type="PANTHER" id="PTHR30069:SF29">
    <property type="entry name" value="HEMOGLOBIN AND HEMOGLOBIN-HAPTOGLOBIN-BINDING PROTEIN 1-RELATED"/>
    <property type="match status" value="1"/>
</dbReference>
<dbReference type="SUPFAM" id="SSF56935">
    <property type="entry name" value="Porins"/>
    <property type="match status" value="1"/>
</dbReference>
<evidence type="ECO:0000256" key="9">
    <source>
        <dbReference type="ARBA" id="ARBA00023237"/>
    </source>
</evidence>
<name>A0ABW5YBM7_9SPHI</name>
<evidence type="ECO:0000256" key="3">
    <source>
        <dbReference type="ARBA" id="ARBA00022452"/>
    </source>
</evidence>
<dbReference type="PROSITE" id="PS52016">
    <property type="entry name" value="TONB_DEPENDENT_REC_3"/>
    <property type="match status" value="1"/>
</dbReference>
<dbReference type="Gene3D" id="2.40.170.20">
    <property type="entry name" value="TonB-dependent receptor, beta-barrel domain"/>
    <property type="match status" value="1"/>
</dbReference>
<comment type="similarity">
    <text evidence="10 11">Belongs to the TonB-dependent receptor family.</text>
</comment>
<evidence type="ECO:0000256" key="2">
    <source>
        <dbReference type="ARBA" id="ARBA00022448"/>
    </source>
</evidence>
<dbReference type="Pfam" id="PF13715">
    <property type="entry name" value="CarbopepD_reg_2"/>
    <property type="match status" value="1"/>
</dbReference>
<dbReference type="SUPFAM" id="SSF49464">
    <property type="entry name" value="Carboxypeptidase regulatory domain-like"/>
    <property type="match status" value="1"/>
</dbReference>
<evidence type="ECO:0000256" key="12">
    <source>
        <dbReference type="SAM" id="SignalP"/>
    </source>
</evidence>
<keyword evidence="5 12" id="KW-0732">Signal</keyword>
<keyword evidence="3 10" id="KW-1134">Transmembrane beta strand</keyword>
<dbReference type="Proteomes" id="UP001597557">
    <property type="component" value="Unassembled WGS sequence"/>
</dbReference>
<keyword evidence="7 10" id="KW-0472">Membrane</keyword>
<gene>
    <name evidence="15" type="ORF">ACFS5N_09300</name>
</gene>